<dbReference type="InterPro" id="IPR026634">
    <property type="entry name" value="TPST-like"/>
</dbReference>
<dbReference type="Proteomes" id="UP000056750">
    <property type="component" value="Chromosome"/>
</dbReference>
<evidence type="ECO:0008006" key="4">
    <source>
        <dbReference type="Google" id="ProtNLM"/>
    </source>
</evidence>
<dbReference type="SUPFAM" id="SSF48452">
    <property type="entry name" value="TPR-like"/>
    <property type="match status" value="1"/>
</dbReference>
<dbReference type="SUPFAM" id="SSF52540">
    <property type="entry name" value="P-loop containing nucleoside triphosphate hydrolases"/>
    <property type="match status" value="1"/>
</dbReference>
<dbReference type="PANTHER" id="PTHR12788">
    <property type="entry name" value="PROTEIN-TYROSINE SULFOTRANSFERASE 2"/>
    <property type="match status" value="1"/>
</dbReference>
<accession>A0ABN4LP46</accession>
<dbReference type="Pfam" id="PF13469">
    <property type="entry name" value="Sulfotransfer_3"/>
    <property type="match status" value="1"/>
</dbReference>
<protein>
    <recommendedName>
        <fullName evidence="4">Sulfotransferase family protein</fullName>
    </recommendedName>
</protein>
<dbReference type="Gene3D" id="1.25.40.10">
    <property type="entry name" value="Tetratricopeptide repeat domain"/>
    <property type="match status" value="1"/>
</dbReference>
<dbReference type="InterPro" id="IPR027417">
    <property type="entry name" value="P-loop_NTPase"/>
</dbReference>
<evidence type="ECO:0000313" key="3">
    <source>
        <dbReference type="Proteomes" id="UP000056750"/>
    </source>
</evidence>
<gene>
    <name evidence="2" type="ORF">AVL57_10645</name>
</gene>
<dbReference type="InterPro" id="IPR011990">
    <property type="entry name" value="TPR-like_helical_dom_sf"/>
</dbReference>
<evidence type="ECO:0000313" key="2">
    <source>
        <dbReference type="EMBL" id="AMJ74382.1"/>
    </source>
</evidence>
<evidence type="ECO:0000256" key="1">
    <source>
        <dbReference type="ARBA" id="ARBA00022679"/>
    </source>
</evidence>
<organism evidence="2 3">
    <name type="scientific">Alteromonas stellipolaris</name>
    <dbReference type="NCBI Taxonomy" id="233316"/>
    <lineage>
        <taxon>Bacteria</taxon>
        <taxon>Pseudomonadati</taxon>
        <taxon>Pseudomonadota</taxon>
        <taxon>Gammaproteobacteria</taxon>
        <taxon>Alteromonadales</taxon>
        <taxon>Alteromonadaceae</taxon>
        <taxon>Alteromonas/Salinimonas group</taxon>
        <taxon>Alteromonas</taxon>
    </lineage>
</organism>
<sequence length="486" mass="54491">MKLELQKLVHATRAMDQTLVVSLITGFLNTELELKENWLGVARLAMTVGCYDLAVKCLHMLDQSKCEDTTIAKQLGMLADCGKDDDAYQSAKQWANKAPTSVAALHITGVFAYQKGELEEAETLLKKVVEKAPLAGEAWHMLSTLQNVIAQPDFQNFISAQTVKFNQLPNNVSKACFLNAMGNVNWLNGDEKSAFVFYEKSANAMRQITNSNAPTTTFNIDANYTKITKVLKDTESDTEQSSFTSNALTSNAFTPVFIMGLPRSGTTLLNNILCSDKGVSSVGETDAFTIACDTVLKKKNSAYDLDTILNCQKVELKAIAKEYERIARELGCTENVCVNKSLNNSHIVLMIQRVFPNAKFIATRRNELENAWSIYKTFFSSNLHWSFDVPSVKRAIQMDNKAIEKLQTIIKIELVELEALKAEPELVLHRVFNSIGLNYENNHTYFHKTPTVVKTASMSQIRQPLNKINTHTFTIPEPFQELYRNL</sequence>
<keyword evidence="3" id="KW-1185">Reference proteome</keyword>
<dbReference type="Gene3D" id="3.40.50.300">
    <property type="entry name" value="P-loop containing nucleotide triphosphate hydrolases"/>
    <property type="match status" value="1"/>
</dbReference>
<dbReference type="EMBL" id="CP013926">
    <property type="protein sequence ID" value="AMJ74382.1"/>
    <property type="molecule type" value="Genomic_DNA"/>
</dbReference>
<proteinExistence type="predicted"/>
<dbReference type="PANTHER" id="PTHR12788:SF10">
    <property type="entry name" value="PROTEIN-TYROSINE SULFOTRANSFERASE"/>
    <property type="match status" value="1"/>
</dbReference>
<keyword evidence="1" id="KW-0808">Transferase</keyword>
<name>A0ABN4LP46_9ALTE</name>
<reference evidence="2 3" key="1">
    <citation type="submission" date="2015-12" db="EMBL/GenBank/DDBJ databases">
        <title>Intraspecies pangenome expansion in the marine bacterium Alteromonas.</title>
        <authorList>
            <person name="Lopez-Perez M."/>
            <person name="Rodriguez-Valera F."/>
        </authorList>
    </citation>
    <scope>NUCLEOTIDE SEQUENCE [LARGE SCALE GENOMIC DNA]</scope>
    <source>
        <strain evidence="2 3">LMG 21861</strain>
    </source>
</reference>